<dbReference type="AlphaFoldDB" id="A0A1X6ZC63"/>
<reference evidence="8" key="1">
    <citation type="submission" date="2017-03" db="EMBL/GenBank/DDBJ databases">
        <authorList>
            <person name="Rodrigo-Torres L."/>
            <person name="Arahal R.D."/>
            <person name="Lucena T."/>
        </authorList>
    </citation>
    <scope>NUCLEOTIDE SEQUENCE [LARGE SCALE GENOMIC DNA]</scope>
    <source>
        <strain evidence="8">CECT 7751</strain>
    </source>
</reference>
<gene>
    <name evidence="7" type="primary">cynR_4</name>
    <name evidence="7" type="ORF">PSM7751_02188</name>
</gene>
<dbReference type="PANTHER" id="PTHR30126">
    <property type="entry name" value="HTH-TYPE TRANSCRIPTIONAL REGULATOR"/>
    <property type="match status" value="1"/>
</dbReference>
<dbReference type="SUPFAM" id="SSF46785">
    <property type="entry name" value="Winged helix' DNA-binding domain"/>
    <property type="match status" value="1"/>
</dbReference>
<feature type="domain" description="HTH lysR-type" evidence="6">
    <location>
        <begin position="7"/>
        <end position="65"/>
    </location>
</feature>
<dbReference type="EMBL" id="FWFN01000004">
    <property type="protein sequence ID" value="SLN46873.1"/>
    <property type="molecule type" value="Genomic_DNA"/>
</dbReference>
<organism evidence="7 8">
    <name type="scientific">Pseudooceanicola marinus</name>
    <dbReference type="NCBI Taxonomy" id="396013"/>
    <lineage>
        <taxon>Bacteria</taxon>
        <taxon>Pseudomonadati</taxon>
        <taxon>Pseudomonadota</taxon>
        <taxon>Alphaproteobacteria</taxon>
        <taxon>Rhodobacterales</taxon>
        <taxon>Paracoccaceae</taxon>
        <taxon>Pseudooceanicola</taxon>
    </lineage>
</organism>
<dbReference type="PROSITE" id="PS50931">
    <property type="entry name" value="HTH_LYSR"/>
    <property type="match status" value="1"/>
</dbReference>
<protein>
    <submittedName>
        <fullName evidence="7">HTH-type transcriptional regulator CynR</fullName>
    </submittedName>
</protein>
<evidence type="ECO:0000256" key="3">
    <source>
        <dbReference type="ARBA" id="ARBA00023125"/>
    </source>
</evidence>
<feature type="compositionally biased region" description="Polar residues" evidence="5">
    <location>
        <begin position="364"/>
        <end position="380"/>
    </location>
</feature>
<dbReference type="InterPro" id="IPR036388">
    <property type="entry name" value="WH-like_DNA-bd_sf"/>
</dbReference>
<keyword evidence="3" id="KW-0238">DNA-binding</keyword>
<accession>A0A1X6ZC63</accession>
<dbReference type="GO" id="GO:0000976">
    <property type="term" value="F:transcription cis-regulatory region binding"/>
    <property type="evidence" value="ECO:0007669"/>
    <property type="project" value="TreeGrafter"/>
</dbReference>
<evidence type="ECO:0000256" key="1">
    <source>
        <dbReference type="ARBA" id="ARBA00009437"/>
    </source>
</evidence>
<sequence>MTGSKPITIRQLEVLDGIATAGSIRKAAKLLGLTQPTISAQLAKLETALGSELVSRDQGHPGVLTGAGELWARTASSVLTELEEGRTRHGEIFGHEGYTMSFATIPSHAGRSLGIAAAVARAIPGFSEVSVSLAPSSADLLDYLAIRKARIGLLAMTEELRQTRSLMSEEIYMDQIVWAVPRSIDPGLVRAVLSGDAGARDLPPALQKRVVVRAPHEWSDVGANWYRTRLPDAAPSYVSDLHVGAVEIVAAGLATCHVSMTLRANLPERIHDTVAFYETGLTSQAMVVVMPRHLMAVPSFARYFRNLSAALRDHYARALSPAALRPDAIARFMRHRAGETGVMTLEKVLPRSGHPGQDRCSDGGTITASSSDSSQPPVHR</sequence>
<dbReference type="Gene3D" id="1.10.10.10">
    <property type="entry name" value="Winged helix-like DNA-binding domain superfamily/Winged helix DNA-binding domain"/>
    <property type="match status" value="1"/>
</dbReference>
<dbReference type="InterPro" id="IPR000847">
    <property type="entry name" value="LysR_HTH_N"/>
</dbReference>
<keyword evidence="2" id="KW-0805">Transcription regulation</keyword>
<dbReference type="Proteomes" id="UP000193963">
    <property type="component" value="Unassembled WGS sequence"/>
</dbReference>
<evidence type="ECO:0000256" key="4">
    <source>
        <dbReference type="ARBA" id="ARBA00023163"/>
    </source>
</evidence>
<evidence type="ECO:0000313" key="7">
    <source>
        <dbReference type="EMBL" id="SLN46873.1"/>
    </source>
</evidence>
<dbReference type="GO" id="GO:0003700">
    <property type="term" value="F:DNA-binding transcription factor activity"/>
    <property type="evidence" value="ECO:0007669"/>
    <property type="project" value="InterPro"/>
</dbReference>
<evidence type="ECO:0000256" key="2">
    <source>
        <dbReference type="ARBA" id="ARBA00023015"/>
    </source>
</evidence>
<dbReference type="PRINTS" id="PR00039">
    <property type="entry name" value="HTHLYSR"/>
</dbReference>
<name>A0A1X6ZC63_9RHOB</name>
<keyword evidence="8" id="KW-1185">Reference proteome</keyword>
<dbReference type="PANTHER" id="PTHR30126:SF40">
    <property type="entry name" value="HTH-TYPE TRANSCRIPTIONAL REGULATOR GLTR"/>
    <property type="match status" value="1"/>
</dbReference>
<proteinExistence type="inferred from homology"/>
<dbReference type="OrthoDB" id="8479357at2"/>
<evidence type="ECO:0000313" key="8">
    <source>
        <dbReference type="Proteomes" id="UP000193963"/>
    </source>
</evidence>
<dbReference type="Pfam" id="PF00126">
    <property type="entry name" value="HTH_1"/>
    <property type="match status" value="1"/>
</dbReference>
<dbReference type="RefSeq" id="WP_085888248.1">
    <property type="nucleotide sequence ID" value="NZ_FWFN01000004.1"/>
</dbReference>
<keyword evidence="4" id="KW-0804">Transcription</keyword>
<comment type="similarity">
    <text evidence="1">Belongs to the LysR transcriptional regulatory family.</text>
</comment>
<dbReference type="InterPro" id="IPR036390">
    <property type="entry name" value="WH_DNA-bd_sf"/>
</dbReference>
<evidence type="ECO:0000256" key="5">
    <source>
        <dbReference type="SAM" id="MobiDB-lite"/>
    </source>
</evidence>
<evidence type="ECO:0000259" key="6">
    <source>
        <dbReference type="PROSITE" id="PS50931"/>
    </source>
</evidence>
<feature type="region of interest" description="Disordered" evidence="5">
    <location>
        <begin position="349"/>
        <end position="380"/>
    </location>
</feature>